<dbReference type="Pfam" id="PF23925">
    <property type="entry name" value="A-sol_ELP1"/>
    <property type="match status" value="1"/>
</dbReference>
<feature type="compositionally biased region" description="Basic residues" evidence="2">
    <location>
        <begin position="921"/>
        <end position="939"/>
    </location>
</feature>
<evidence type="ECO:0000259" key="5">
    <source>
        <dbReference type="Pfam" id="PF23925"/>
    </source>
</evidence>
<dbReference type="GO" id="GO:0002926">
    <property type="term" value="P:tRNA wobble base 5-methoxycarbonylmethyl-2-thiouridinylation"/>
    <property type="evidence" value="ECO:0007669"/>
    <property type="project" value="TreeGrafter"/>
</dbReference>
<dbReference type="PANTHER" id="PTHR12747">
    <property type="entry name" value="ELONGATOR COMPLEX PROTEIN 1"/>
    <property type="match status" value="1"/>
</dbReference>
<proteinExistence type="predicted"/>
<dbReference type="Pfam" id="PF23878">
    <property type="entry name" value="TPR_ELP1"/>
    <property type="match status" value="1"/>
</dbReference>
<organism evidence="7 8">
    <name type="scientific">Lichtheimia corymbifera JMRC:FSU:9682</name>
    <dbReference type="NCBI Taxonomy" id="1263082"/>
    <lineage>
        <taxon>Eukaryota</taxon>
        <taxon>Fungi</taxon>
        <taxon>Fungi incertae sedis</taxon>
        <taxon>Mucoromycota</taxon>
        <taxon>Mucoromycotina</taxon>
        <taxon>Mucoromycetes</taxon>
        <taxon>Mucorales</taxon>
        <taxon>Lichtheimiaceae</taxon>
        <taxon>Lichtheimia</taxon>
    </lineage>
</organism>
<dbReference type="UniPathway" id="UPA00988"/>
<dbReference type="Pfam" id="PF04762">
    <property type="entry name" value="Beta-prop_ELP1_1st"/>
    <property type="match status" value="1"/>
</dbReference>
<name>A0A068SE34_9FUNG</name>
<dbReference type="Gene3D" id="2.130.10.10">
    <property type="entry name" value="YVTN repeat-like/Quinoprotein amine dehydrogenase"/>
    <property type="match status" value="1"/>
</dbReference>
<keyword evidence="7" id="KW-0648">Protein biosynthesis</keyword>
<feature type="domain" description="ELP1 alpha-solenoid" evidence="5">
    <location>
        <begin position="456"/>
        <end position="651"/>
    </location>
</feature>
<evidence type="ECO:0000259" key="3">
    <source>
        <dbReference type="Pfam" id="PF04762"/>
    </source>
</evidence>
<feature type="domain" description="ELP1 three-helical bundle" evidence="6">
    <location>
        <begin position="830"/>
        <end position="1004"/>
    </location>
</feature>
<keyword evidence="7" id="KW-0251">Elongation factor</keyword>
<dbReference type="InterPro" id="IPR056167">
    <property type="entry name" value="A-sol_ELP1"/>
</dbReference>
<dbReference type="VEuPathDB" id="FungiDB:LCOR_11067.1"/>
<evidence type="ECO:0000259" key="4">
    <source>
        <dbReference type="Pfam" id="PF23878"/>
    </source>
</evidence>
<dbReference type="OrthoDB" id="40048at2759"/>
<gene>
    <name evidence="7" type="ORF">LCOR_11067.1</name>
</gene>
<dbReference type="GO" id="GO:0033588">
    <property type="term" value="C:elongator holoenzyme complex"/>
    <property type="evidence" value="ECO:0007669"/>
    <property type="project" value="InterPro"/>
</dbReference>
<dbReference type="AlphaFoldDB" id="A0A068SE34"/>
<accession>A0A068SE34</accession>
<feature type="region of interest" description="Disordered" evidence="2">
    <location>
        <begin position="912"/>
        <end position="939"/>
    </location>
</feature>
<dbReference type="GO" id="GO:0000049">
    <property type="term" value="F:tRNA binding"/>
    <property type="evidence" value="ECO:0007669"/>
    <property type="project" value="TreeGrafter"/>
</dbReference>
<evidence type="ECO:0000256" key="2">
    <source>
        <dbReference type="SAM" id="MobiDB-lite"/>
    </source>
</evidence>
<feature type="domain" description="ELP1 first N-terminal beta-propeller" evidence="3">
    <location>
        <begin position="1"/>
        <end position="363"/>
    </location>
</feature>
<dbReference type="STRING" id="1263082.A0A068SE34"/>
<keyword evidence="8" id="KW-1185">Reference proteome</keyword>
<reference evidence="7" key="1">
    <citation type="submission" date="2013-08" db="EMBL/GenBank/DDBJ databases">
        <title>Gene expansion shapes genome architecture in the human pathogen Lichtheimia corymbifera: an evolutionary genomics analysis in the ancient terrestrial Mucorales (Mucoromycotina).</title>
        <authorList>
            <person name="Schwartze V.U."/>
            <person name="Winter S."/>
            <person name="Shelest E."/>
            <person name="Marcet-Houben M."/>
            <person name="Horn F."/>
            <person name="Wehner S."/>
            <person name="Hoffmann K."/>
            <person name="Riege K."/>
            <person name="Sammeth M."/>
            <person name="Nowrousian M."/>
            <person name="Valiante V."/>
            <person name="Linde J."/>
            <person name="Jacobsen I.D."/>
            <person name="Marz M."/>
            <person name="Brakhage A.A."/>
            <person name="Gabaldon T."/>
            <person name="Bocker S."/>
            <person name="Voigt K."/>
        </authorList>
    </citation>
    <scope>NUCLEOTIDE SEQUENCE [LARGE SCALE GENOMIC DNA]</scope>
    <source>
        <strain evidence="7">FSU 9682</strain>
    </source>
</reference>
<dbReference type="GO" id="GO:0003746">
    <property type="term" value="F:translation elongation factor activity"/>
    <property type="evidence" value="ECO:0007669"/>
    <property type="project" value="UniProtKB-KW"/>
</dbReference>
<feature type="domain" description="ELP1 TPR" evidence="4">
    <location>
        <begin position="658"/>
        <end position="821"/>
    </location>
</feature>
<dbReference type="PANTHER" id="PTHR12747:SF0">
    <property type="entry name" value="ELONGATOR COMPLEX PROTEIN 1"/>
    <property type="match status" value="1"/>
</dbReference>
<evidence type="ECO:0000256" key="1">
    <source>
        <dbReference type="ARBA" id="ARBA00029535"/>
    </source>
</evidence>
<sequence length="1047" mass="119458">MRSLQLLAQTSARIAGINPRSRAFIANNPEDNTTFVAFEDSTSSNIRVLLNGIAPDDALAFVELARVPIVDQQFKGKAIVGFTYLADQQVACLAARNGDIMLFSKERFDNGEEALEIVGSVDTGIEAMAWSPDQDLVVLVTGHRNVLEMTQDFDTITEFPLHVEEQGEGVQHSVGWGRKETQFHGSAGKQAALNKVDTSKFTLSEDDDHNARIAWRGDGSFFVVSDIDQQKSARVARIYNREGILQNTSEPVDRLEHVLDWRPSGNLIVSSQRLPHRHDIVFLERNGLRHGEFTLREKTNHKLLEVSWNADSTMLAVWLEAENAAGKRQKTVQLWTANNYYWYMKQHLVFANDEDIVGFQWDVESPLCAHIATSGCQYHKYNYATNVIASTSVEEDNAGYVAVIDGEFKISDNEPSAHDETYRRVERGARIVLATQLKPNLVLQMPRGNLETVSPRAFVLARIREDVKALDYRPAFIACRRNRIDLNILYDEDPELFFENIPKFIEQVPEVDHLNLFLSNLKNEDTTKTLYQRLGKSDDSSSEVSGKVNKICKAFRDVLMDLGRDQYIQSILSTYVKSTPPDLESALQLLADIKQTSVSKAEEALAYTIFLCDADSLYNVALGMYNFSLVLMVAQQAQKDPREYLPFLQELQKLEKFYQRFRIDDYLKRYASALRNLTRAGDEHFDELLNYMRKHTLYKVALEEYANNPEKKNVILNAYAEHLADTSAYDESAIVYQLCNEMEKALNSYRLAGSWREAFAMANQLQHSEDDIQGLAYDLMEYLKDKSRFDEAAIVAVDYAKDVEEAVDCLLRGSHWQEAIRVSHTQNRSDLIETHVKPGLFDGYSQMDEDLNDMSSQFHKQKDRLKELREKKPEPTAVLPHDESLDNIDMFSDTTSMFSQFTRYTSASSRMSTLSSVSSKASRKSSRVRRREQRKKERGKKGTIYEEEYLVKSIKKLCEKATTMQNDVRSLLSVLVPFGYMDEARNIQEKFAQILVEFKEAIPTVFVPLQLPLGKYATQEEIDAAKEPVSIEKPTMQDIDWKLQILS</sequence>
<dbReference type="InterPro" id="IPR056166">
    <property type="entry name" value="TPR_ELP1"/>
</dbReference>
<dbReference type="Pfam" id="PF23936">
    <property type="entry name" value="HB_ELP1"/>
    <property type="match status" value="1"/>
</dbReference>
<dbReference type="InterPro" id="IPR006849">
    <property type="entry name" value="Elp1"/>
</dbReference>
<evidence type="ECO:0000259" key="6">
    <source>
        <dbReference type="Pfam" id="PF23936"/>
    </source>
</evidence>
<evidence type="ECO:0000313" key="8">
    <source>
        <dbReference type="Proteomes" id="UP000027586"/>
    </source>
</evidence>
<dbReference type="InterPro" id="IPR056169">
    <property type="entry name" value="HB_ELP1"/>
</dbReference>
<comment type="caution">
    <text evidence="7">The sequence shown here is derived from an EMBL/GenBank/DDBJ whole genome shotgun (WGS) entry which is preliminary data.</text>
</comment>
<dbReference type="SUPFAM" id="SSF82171">
    <property type="entry name" value="DPP6 N-terminal domain-like"/>
    <property type="match status" value="1"/>
</dbReference>
<dbReference type="InterPro" id="IPR015943">
    <property type="entry name" value="WD40/YVTN_repeat-like_dom_sf"/>
</dbReference>
<dbReference type="InterPro" id="IPR056164">
    <property type="entry name" value="Beta-prop_ELP1_1st"/>
</dbReference>
<protein>
    <recommendedName>
        <fullName evidence="1">Elongator complex protein 1</fullName>
    </recommendedName>
</protein>
<evidence type="ECO:0000313" key="7">
    <source>
        <dbReference type="EMBL" id="CDH60280.1"/>
    </source>
</evidence>
<dbReference type="Proteomes" id="UP000027586">
    <property type="component" value="Unassembled WGS sequence"/>
</dbReference>
<dbReference type="GO" id="GO:0005829">
    <property type="term" value="C:cytosol"/>
    <property type="evidence" value="ECO:0007669"/>
    <property type="project" value="TreeGrafter"/>
</dbReference>
<dbReference type="EMBL" id="CBTN010000088">
    <property type="protein sequence ID" value="CDH60280.1"/>
    <property type="molecule type" value="Genomic_DNA"/>
</dbReference>